<dbReference type="RefSeq" id="WP_316557755.1">
    <property type="nucleotide sequence ID" value="NZ_CP131059.1"/>
</dbReference>
<dbReference type="PIRSF" id="PIRSF028177">
    <property type="entry name" value="Polyketide_synth_Omtfrase_TcmP"/>
    <property type="match status" value="1"/>
</dbReference>
<dbReference type="InterPro" id="IPR029063">
    <property type="entry name" value="SAM-dependent_MTases_sf"/>
</dbReference>
<dbReference type="SUPFAM" id="SSF53335">
    <property type="entry name" value="S-adenosyl-L-methionine-dependent methyltransferases"/>
    <property type="match status" value="1"/>
</dbReference>
<keyword evidence="1" id="KW-0489">Methyltransferase</keyword>
<evidence type="ECO:0000313" key="4">
    <source>
        <dbReference type="Proteomes" id="UP001302978"/>
    </source>
</evidence>
<reference evidence="3 4" key="1">
    <citation type="submission" date="2023-07" db="EMBL/GenBank/DDBJ databases">
        <title>Closed genoem sequence of Methanomicrococcus sp. Hf6.</title>
        <authorList>
            <person name="Poehlein A."/>
            <person name="Protasov E."/>
            <person name="Platt K."/>
            <person name="Reeh H."/>
            <person name="Daniel R."/>
            <person name="Brune A."/>
        </authorList>
    </citation>
    <scope>NUCLEOTIDE SEQUENCE [LARGE SCALE GENOMIC DNA]</scope>
    <source>
        <strain evidence="3 4">Hf6</strain>
    </source>
</reference>
<evidence type="ECO:0008006" key="5">
    <source>
        <dbReference type="Google" id="ProtNLM"/>
    </source>
</evidence>
<organism evidence="3 4">
    <name type="scientific">Methanimicrococcus hongohii</name>
    <dbReference type="NCBI Taxonomy" id="3028295"/>
    <lineage>
        <taxon>Archaea</taxon>
        <taxon>Methanobacteriati</taxon>
        <taxon>Methanobacteriota</taxon>
        <taxon>Stenosarchaea group</taxon>
        <taxon>Methanomicrobia</taxon>
        <taxon>Methanosarcinales</taxon>
        <taxon>Methanosarcinaceae</taxon>
        <taxon>Methanimicrococcus</taxon>
    </lineage>
</organism>
<evidence type="ECO:0000256" key="2">
    <source>
        <dbReference type="ARBA" id="ARBA00022679"/>
    </source>
</evidence>
<dbReference type="InterPro" id="IPR007213">
    <property type="entry name" value="Ppm1/Ppm2/Tcmp"/>
</dbReference>
<dbReference type="PANTHER" id="PTHR43619:SF2">
    <property type="entry name" value="S-ADENOSYL-L-METHIONINE-DEPENDENT METHYLTRANSFERASES SUPERFAMILY PROTEIN"/>
    <property type="match status" value="1"/>
</dbReference>
<dbReference type="InterPro" id="IPR016874">
    <property type="entry name" value="TcmP-like"/>
</dbReference>
<evidence type="ECO:0000256" key="1">
    <source>
        <dbReference type="ARBA" id="ARBA00022603"/>
    </source>
</evidence>
<dbReference type="EMBL" id="CP131059">
    <property type="protein sequence ID" value="WNY22796.1"/>
    <property type="molecule type" value="Genomic_DNA"/>
</dbReference>
<name>A0AA96UY70_9EURY</name>
<sequence length="276" mass="32393">MKNTLTLDMQSVQGTMLLPLWGRAEYSKKNPEILDDQKAIEIVENLDFDFSEIGRNFGEFGGLCYIIRARKIEDKIRDFIKIHPKATIVNIGSGLDTSFSRIDNEKIHWYNLDMPDAIEFRQSLIPDSERNSCIAKSFFDQSWFDDIVYNKEDGILFVSGGVLYYFKDEELQEIFAAMAKRFPGAEVYFDAETKRAIAFSNRMVKKTGNKGAMMYFYVNDGKKIKNWSPNIQEVECIRYFKDVKSKKSWLFQSRMQMFMLDKMRMMKFVHVKFKSE</sequence>
<protein>
    <recommendedName>
        <fullName evidence="5">Polyketide biosynthesis methyltransferase</fullName>
    </recommendedName>
</protein>
<dbReference type="GeneID" id="85194504"/>
<dbReference type="GO" id="GO:0032259">
    <property type="term" value="P:methylation"/>
    <property type="evidence" value="ECO:0007669"/>
    <property type="project" value="UniProtKB-KW"/>
</dbReference>
<keyword evidence="2" id="KW-0808">Transferase</keyword>
<evidence type="ECO:0000313" key="3">
    <source>
        <dbReference type="EMBL" id="WNY22796.1"/>
    </source>
</evidence>
<dbReference type="KEGG" id="mehf:MmiHf6_00810"/>
<keyword evidence="4" id="KW-1185">Reference proteome</keyword>
<dbReference type="PANTHER" id="PTHR43619">
    <property type="entry name" value="S-ADENOSYL-L-METHIONINE-DEPENDENT METHYLTRANSFERASE YKTD-RELATED"/>
    <property type="match status" value="1"/>
</dbReference>
<accession>A0AA96UY70</accession>
<dbReference type="Proteomes" id="UP001302978">
    <property type="component" value="Chromosome"/>
</dbReference>
<gene>
    <name evidence="3" type="ORF">MmiHf6_00810</name>
</gene>
<proteinExistence type="predicted"/>
<dbReference type="AlphaFoldDB" id="A0AA96UY70"/>
<dbReference type="Pfam" id="PF04072">
    <property type="entry name" value="LCM"/>
    <property type="match status" value="1"/>
</dbReference>
<dbReference type="Gene3D" id="3.40.50.150">
    <property type="entry name" value="Vaccinia Virus protein VP39"/>
    <property type="match status" value="1"/>
</dbReference>
<dbReference type="GO" id="GO:0008168">
    <property type="term" value="F:methyltransferase activity"/>
    <property type="evidence" value="ECO:0007669"/>
    <property type="project" value="UniProtKB-KW"/>
</dbReference>